<feature type="compositionally biased region" description="Polar residues" evidence="1">
    <location>
        <begin position="7"/>
        <end position="19"/>
    </location>
</feature>
<feature type="region of interest" description="Disordered" evidence="1">
    <location>
        <begin position="1"/>
        <end position="24"/>
    </location>
</feature>
<keyword evidence="3" id="KW-1185">Reference proteome</keyword>
<evidence type="ECO:0000313" key="2">
    <source>
        <dbReference type="EMBL" id="TFK90966.1"/>
    </source>
</evidence>
<organism evidence="2 3">
    <name type="scientific">Polyporus arcularius HHB13444</name>
    <dbReference type="NCBI Taxonomy" id="1314778"/>
    <lineage>
        <taxon>Eukaryota</taxon>
        <taxon>Fungi</taxon>
        <taxon>Dikarya</taxon>
        <taxon>Basidiomycota</taxon>
        <taxon>Agaricomycotina</taxon>
        <taxon>Agaricomycetes</taxon>
        <taxon>Polyporales</taxon>
        <taxon>Polyporaceae</taxon>
        <taxon>Polyporus</taxon>
    </lineage>
</organism>
<reference evidence="2 3" key="1">
    <citation type="journal article" date="2019" name="Nat. Ecol. Evol.">
        <title>Megaphylogeny resolves global patterns of mushroom evolution.</title>
        <authorList>
            <person name="Varga T."/>
            <person name="Krizsan K."/>
            <person name="Foldi C."/>
            <person name="Dima B."/>
            <person name="Sanchez-Garcia M."/>
            <person name="Sanchez-Ramirez S."/>
            <person name="Szollosi G.J."/>
            <person name="Szarkandi J.G."/>
            <person name="Papp V."/>
            <person name="Albert L."/>
            <person name="Andreopoulos W."/>
            <person name="Angelini C."/>
            <person name="Antonin V."/>
            <person name="Barry K.W."/>
            <person name="Bougher N.L."/>
            <person name="Buchanan P."/>
            <person name="Buyck B."/>
            <person name="Bense V."/>
            <person name="Catcheside P."/>
            <person name="Chovatia M."/>
            <person name="Cooper J."/>
            <person name="Damon W."/>
            <person name="Desjardin D."/>
            <person name="Finy P."/>
            <person name="Geml J."/>
            <person name="Haridas S."/>
            <person name="Hughes K."/>
            <person name="Justo A."/>
            <person name="Karasinski D."/>
            <person name="Kautmanova I."/>
            <person name="Kiss B."/>
            <person name="Kocsube S."/>
            <person name="Kotiranta H."/>
            <person name="LaButti K.M."/>
            <person name="Lechner B.E."/>
            <person name="Liimatainen K."/>
            <person name="Lipzen A."/>
            <person name="Lukacs Z."/>
            <person name="Mihaltcheva S."/>
            <person name="Morgado L.N."/>
            <person name="Niskanen T."/>
            <person name="Noordeloos M.E."/>
            <person name="Ohm R.A."/>
            <person name="Ortiz-Santana B."/>
            <person name="Ovrebo C."/>
            <person name="Racz N."/>
            <person name="Riley R."/>
            <person name="Savchenko A."/>
            <person name="Shiryaev A."/>
            <person name="Soop K."/>
            <person name="Spirin V."/>
            <person name="Szebenyi C."/>
            <person name="Tomsovsky M."/>
            <person name="Tulloss R.E."/>
            <person name="Uehling J."/>
            <person name="Grigoriev I.V."/>
            <person name="Vagvolgyi C."/>
            <person name="Papp T."/>
            <person name="Martin F.M."/>
            <person name="Miettinen O."/>
            <person name="Hibbett D.S."/>
            <person name="Nagy L.G."/>
        </authorList>
    </citation>
    <scope>NUCLEOTIDE SEQUENCE [LARGE SCALE GENOMIC DNA]</scope>
    <source>
        <strain evidence="2 3">HHB13444</strain>
    </source>
</reference>
<name>A0A5C3PN54_9APHY</name>
<protein>
    <submittedName>
        <fullName evidence="2">Uncharacterized protein</fullName>
    </submittedName>
</protein>
<gene>
    <name evidence="2" type="ORF">K466DRAFT_483793</name>
</gene>
<dbReference type="AlphaFoldDB" id="A0A5C3PN54"/>
<dbReference type="PANTHER" id="PTHR34213:SF2">
    <property type="entry name" value="NUCLEAR TRANSPORT FACTOR 2 (NTF2) FAMILY PROTEIN"/>
    <property type="match status" value="1"/>
</dbReference>
<evidence type="ECO:0000313" key="3">
    <source>
        <dbReference type="Proteomes" id="UP000308197"/>
    </source>
</evidence>
<proteinExistence type="predicted"/>
<dbReference type="EMBL" id="ML211032">
    <property type="protein sequence ID" value="TFK90966.1"/>
    <property type="molecule type" value="Genomic_DNA"/>
</dbReference>
<dbReference type="InParanoid" id="A0A5C3PN54"/>
<evidence type="ECO:0000256" key="1">
    <source>
        <dbReference type="SAM" id="MobiDB-lite"/>
    </source>
</evidence>
<dbReference type="Proteomes" id="UP000308197">
    <property type="component" value="Unassembled WGS sequence"/>
</dbReference>
<accession>A0A5C3PN54</accession>
<dbReference type="PANTHER" id="PTHR34213">
    <property type="entry name" value="NUCLEAR TRANSPORT FACTOR 2 (NTF2) FAMILY PROTEIN"/>
    <property type="match status" value="1"/>
</dbReference>
<feature type="region of interest" description="Disordered" evidence="1">
    <location>
        <begin position="47"/>
        <end position="79"/>
    </location>
</feature>
<sequence length="237" mass="26523">MVPATKPQATGRRSLSPSPAITHHYPHLPPLPIPDLLDSISSGAHYAGALQSHPDDPPLHARRWRARSHDSSGEDPSVGLRYQEVMEDLEKLYGCKPTLEIIHRRFRADASLEHHLFKCAGIRDITGVLFALTHLLTSSERVSTRILSAGLSPNRLTYIQTQRYTLRVIGTKKEITSVVFLDVDDDMRIVQLIDQWNGDEHATKWGAGFLRKLFGKILSWTARIPQGPDPEQSKSGD</sequence>